<dbReference type="Pfam" id="PF07986">
    <property type="entry name" value="TBCC"/>
    <property type="match status" value="1"/>
</dbReference>
<name>A0A9N9WNT7_9DIPT</name>
<dbReference type="InterPro" id="IPR038397">
    <property type="entry name" value="TBCC_N_sf"/>
</dbReference>
<dbReference type="GO" id="GO:0007023">
    <property type="term" value="P:post-chaperonin tubulin folding pathway"/>
    <property type="evidence" value="ECO:0007669"/>
    <property type="project" value="InterPro"/>
</dbReference>
<protein>
    <recommendedName>
        <fullName evidence="8">C-CAP/cofactor C-like domain-containing protein</fullName>
    </recommendedName>
</protein>
<evidence type="ECO:0000256" key="7">
    <source>
        <dbReference type="SAM" id="MobiDB-lite"/>
    </source>
</evidence>
<evidence type="ECO:0000313" key="10">
    <source>
        <dbReference type="Proteomes" id="UP001153620"/>
    </source>
</evidence>
<proteinExistence type="inferred from homology"/>
<evidence type="ECO:0000256" key="2">
    <source>
        <dbReference type="ARBA" id="ARBA00008848"/>
    </source>
</evidence>
<evidence type="ECO:0000259" key="8">
    <source>
        <dbReference type="PROSITE" id="PS51329"/>
    </source>
</evidence>
<dbReference type="InterPro" id="IPR012945">
    <property type="entry name" value="Tubulin-bd_cofactor_C_dom"/>
</dbReference>
<dbReference type="InterPro" id="IPR016098">
    <property type="entry name" value="CAP/MinC_C"/>
</dbReference>
<feature type="compositionally biased region" description="Basic and acidic residues" evidence="7">
    <location>
        <begin position="19"/>
        <end position="42"/>
    </location>
</feature>
<gene>
    <name evidence="9" type="ORF">CHIRRI_LOCUS5862</name>
</gene>
<feature type="compositionally biased region" description="Basic and acidic residues" evidence="7">
    <location>
        <begin position="1"/>
        <end position="10"/>
    </location>
</feature>
<dbReference type="AlphaFoldDB" id="A0A9N9WNT7"/>
<comment type="similarity">
    <text evidence="2">Belongs to the TBCC family.</text>
</comment>
<dbReference type="SMART" id="SM00673">
    <property type="entry name" value="CARP"/>
    <property type="match status" value="2"/>
</dbReference>
<feature type="domain" description="C-CAP/cofactor C-like" evidence="8">
    <location>
        <begin position="160"/>
        <end position="306"/>
    </location>
</feature>
<dbReference type="GO" id="GO:0005737">
    <property type="term" value="C:cytoplasm"/>
    <property type="evidence" value="ECO:0007669"/>
    <property type="project" value="UniProtKB-SubCell"/>
</dbReference>
<dbReference type="InterPro" id="IPR027684">
    <property type="entry name" value="TBCC"/>
</dbReference>
<evidence type="ECO:0000256" key="5">
    <source>
        <dbReference type="ARBA" id="ARBA00023186"/>
    </source>
</evidence>
<dbReference type="PROSITE" id="PS51329">
    <property type="entry name" value="C_CAP_COFACTOR_C"/>
    <property type="match status" value="1"/>
</dbReference>
<dbReference type="InterPro" id="IPR031925">
    <property type="entry name" value="TBCC_N"/>
</dbReference>
<dbReference type="InterPro" id="IPR017901">
    <property type="entry name" value="C-CAP_CF_C-like"/>
</dbReference>
<keyword evidence="5" id="KW-0143">Chaperone</keyword>
<dbReference type="GO" id="GO:0015631">
    <property type="term" value="F:tubulin binding"/>
    <property type="evidence" value="ECO:0007669"/>
    <property type="project" value="InterPro"/>
</dbReference>
<evidence type="ECO:0000256" key="6">
    <source>
        <dbReference type="ARBA" id="ARBA00026055"/>
    </source>
</evidence>
<sequence length="344" mass="39669">MEGEDVKTEASKSTVFEMMARRDRERKMANEKNQKARQNKTEKEGIQYFESVFDGKVCEIETTLDAMVTSKDLVQLQEEFNSIVRDLQDLQKYFTSSTFFLSDHKIKTCQNVINQLLTKSDETKSRLLPKKKFGFKNKSSKTKQDSDIQDGQVKLEIKEPKRKEFLWTESQKTNQLLKYSGDQVNNQDLTFKEMENCVIFINGHAGSLQMSKMKNCLVLCGAVSRSVFADNVENCTFAFACQQLRLHSSTFCNIYILVTSRAIIEDCKDINIAPNTYSYTEYESDLQKSGLDGSINNWENVGDFNWLSTDMPSPNWNPIKDDEKINDWSQYINDFINAQNITSD</sequence>
<feature type="region of interest" description="Disordered" evidence="7">
    <location>
        <begin position="1"/>
        <end position="42"/>
    </location>
</feature>
<dbReference type="Proteomes" id="UP001153620">
    <property type="component" value="Chromosome 2"/>
</dbReference>
<keyword evidence="10" id="KW-1185">Reference proteome</keyword>
<dbReference type="Gene3D" id="1.20.58.1250">
    <property type="entry name" value="Tubulin Binding Cofactor C, N-terminal domain"/>
    <property type="match status" value="1"/>
</dbReference>
<dbReference type="GO" id="GO:0007021">
    <property type="term" value="P:tubulin complex assembly"/>
    <property type="evidence" value="ECO:0007669"/>
    <property type="project" value="TreeGrafter"/>
</dbReference>
<reference evidence="9" key="2">
    <citation type="submission" date="2022-10" db="EMBL/GenBank/DDBJ databases">
        <authorList>
            <consortium name="ENA_rothamsted_submissions"/>
            <consortium name="culmorum"/>
            <person name="King R."/>
        </authorList>
    </citation>
    <scope>NUCLEOTIDE SEQUENCE</scope>
</reference>
<comment type="subcellular location">
    <subcellularLocation>
        <location evidence="1">Cytoplasm</location>
    </subcellularLocation>
</comment>
<organism evidence="9 10">
    <name type="scientific">Chironomus riparius</name>
    <dbReference type="NCBI Taxonomy" id="315576"/>
    <lineage>
        <taxon>Eukaryota</taxon>
        <taxon>Metazoa</taxon>
        <taxon>Ecdysozoa</taxon>
        <taxon>Arthropoda</taxon>
        <taxon>Hexapoda</taxon>
        <taxon>Insecta</taxon>
        <taxon>Pterygota</taxon>
        <taxon>Neoptera</taxon>
        <taxon>Endopterygota</taxon>
        <taxon>Diptera</taxon>
        <taxon>Nematocera</taxon>
        <taxon>Chironomoidea</taxon>
        <taxon>Chironomidae</taxon>
        <taxon>Chironominae</taxon>
        <taxon>Chironomus</taxon>
    </lineage>
</organism>
<keyword evidence="3" id="KW-0963">Cytoplasm</keyword>
<dbReference type="Gene3D" id="2.160.20.70">
    <property type="match status" value="1"/>
</dbReference>
<dbReference type="OrthoDB" id="194775at2759"/>
<accession>A0A9N9WNT7</accession>
<comment type="subunit">
    <text evidence="6">Supercomplex made of cofactors A to E. Cofactors A and D function by capturing and stabilizing tubulin in a quasi-native conformation. Cofactor E binds to the cofactor D-tubulin complex; interaction with cofactor C then causes the release of tubulin polypeptides that are committed to the native state.</text>
</comment>
<dbReference type="PANTHER" id="PTHR15139:SF0">
    <property type="entry name" value="TUBULIN-SPECIFIC CHAPERONE C"/>
    <property type="match status" value="1"/>
</dbReference>
<keyword evidence="4" id="KW-0007">Acetylation</keyword>
<evidence type="ECO:0000313" key="9">
    <source>
        <dbReference type="EMBL" id="CAG9802957.1"/>
    </source>
</evidence>
<reference evidence="9" key="1">
    <citation type="submission" date="2022-01" db="EMBL/GenBank/DDBJ databases">
        <authorList>
            <person name="King R."/>
        </authorList>
    </citation>
    <scope>NUCLEOTIDE SEQUENCE</scope>
</reference>
<dbReference type="PANTHER" id="PTHR15139">
    <property type="entry name" value="TUBULIN FOLDING COFACTOR C"/>
    <property type="match status" value="1"/>
</dbReference>
<evidence type="ECO:0000256" key="4">
    <source>
        <dbReference type="ARBA" id="ARBA00022990"/>
    </source>
</evidence>
<dbReference type="Pfam" id="PF16752">
    <property type="entry name" value="TBCC_N"/>
    <property type="match status" value="1"/>
</dbReference>
<evidence type="ECO:0000256" key="1">
    <source>
        <dbReference type="ARBA" id="ARBA00004496"/>
    </source>
</evidence>
<dbReference type="InterPro" id="IPR006599">
    <property type="entry name" value="CARP_motif"/>
</dbReference>
<evidence type="ECO:0000256" key="3">
    <source>
        <dbReference type="ARBA" id="ARBA00022490"/>
    </source>
</evidence>
<dbReference type="EMBL" id="OU895878">
    <property type="protein sequence ID" value="CAG9802957.1"/>
    <property type="molecule type" value="Genomic_DNA"/>
</dbReference>